<feature type="domain" description="HTH araC/xylS-type" evidence="4">
    <location>
        <begin position="109"/>
        <end position="197"/>
    </location>
</feature>
<dbReference type="Proteomes" id="UP000190135">
    <property type="component" value="Unassembled WGS sequence"/>
</dbReference>
<keyword evidence="3" id="KW-0804">Transcription</keyword>
<dbReference type="EMBL" id="FUXL01000003">
    <property type="protein sequence ID" value="SJZ82394.1"/>
    <property type="molecule type" value="Genomic_DNA"/>
</dbReference>
<accession>A0A1T4NT35</accession>
<evidence type="ECO:0000256" key="2">
    <source>
        <dbReference type="ARBA" id="ARBA00023125"/>
    </source>
</evidence>
<keyword evidence="6" id="KW-1185">Reference proteome</keyword>
<evidence type="ECO:0000313" key="6">
    <source>
        <dbReference type="Proteomes" id="UP000190135"/>
    </source>
</evidence>
<dbReference type="SMART" id="SM00342">
    <property type="entry name" value="HTH_ARAC"/>
    <property type="match status" value="1"/>
</dbReference>
<dbReference type="PANTHER" id="PTHR47894">
    <property type="entry name" value="HTH-TYPE TRANSCRIPTIONAL REGULATOR GADX"/>
    <property type="match status" value="1"/>
</dbReference>
<evidence type="ECO:0000256" key="3">
    <source>
        <dbReference type="ARBA" id="ARBA00023163"/>
    </source>
</evidence>
<evidence type="ECO:0000256" key="1">
    <source>
        <dbReference type="ARBA" id="ARBA00023015"/>
    </source>
</evidence>
<dbReference type="Pfam" id="PF12833">
    <property type="entry name" value="HTH_18"/>
    <property type="match status" value="1"/>
</dbReference>
<gene>
    <name evidence="5" type="ORF">SAMN05428963_103177</name>
</gene>
<organism evidence="5 6">
    <name type="scientific">Consotaella salsifontis</name>
    <dbReference type="NCBI Taxonomy" id="1365950"/>
    <lineage>
        <taxon>Bacteria</taxon>
        <taxon>Pseudomonadati</taxon>
        <taxon>Pseudomonadota</taxon>
        <taxon>Alphaproteobacteria</taxon>
        <taxon>Hyphomicrobiales</taxon>
        <taxon>Aurantimonadaceae</taxon>
        <taxon>Consotaella</taxon>
    </lineage>
</organism>
<dbReference type="SUPFAM" id="SSF46689">
    <property type="entry name" value="Homeodomain-like"/>
    <property type="match status" value="1"/>
</dbReference>
<dbReference type="InterPro" id="IPR018060">
    <property type="entry name" value="HTH_AraC"/>
</dbReference>
<dbReference type="GO" id="GO:0005829">
    <property type="term" value="C:cytosol"/>
    <property type="evidence" value="ECO:0007669"/>
    <property type="project" value="TreeGrafter"/>
</dbReference>
<dbReference type="GO" id="GO:0003700">
    <property type="term" value="F:DNA-binding transcription factor activity"/>
    <property type="evidence" value="ECO:0007669"/>
    <property type="project" value="InterPro"/>
</dbReference>
<dbReference type="InterPro" id="IPR009057">
    <property type="entry name" value="Homeodomain-like_sf"/>
</dbReference>
<dbReference type="STRING" id="1365950.SAMN05428963_103177"/>
<dbReference type="PANTHER" id="PTHR47894:SF4">
    <property type="entry name" value="HTH-TYPE TRANSCRIPTIONAL REGULATOR GADX"/>
    <property type="match status" value="1"/>
</dbReference>
<dbReference type="GO" id="GO:0000976">
    <property type="term" value="F:transcription cis-regulatory region binding"/>
    <property type="evidence" value="ECO:0007669"/>
    <property type="project" value="TreeGrafter"/>
</dbReference>
<name>A0A1T4NT35_9HYPH</name>
<keyword evidence="1" id="KW-0805">Transcription regulation</keyword>
<dbReference type="PROSITE" id="PS01124">
    <property type="entry name" value="HTH_ARAC_FAMILY_2"/>
    <property type="match status" value="1"/>
</dbReference>
<dbReference type="RefSeq" id="WP_078707289.1">
    <property type="nucleotide sequence ID" value="NZ_FUXL01000003.1"/>
</dbReference>
<dbReference type="AlphaFoldDB" id="A0A1T4NT35"/>
<evidence type="ECO:0000313" key="5">
    <source>
        <dbReference type="EMBL" id="SJZ82394.1"/>
    </source>
</evidence>
<protein>
    <submittedName>
        <fullName evidence="5">Transcriptional regulator, AraC family</fullName>
    </submittedName>
</protein>
<dbReference type="OrthoDB" id="9805730at2"/>
<evidence type="ECO:0000259" key="4">
    <source>
        <dbReference type="PROSITE" id="PS01124"/>
    </source>
</evidence>
<sequence length="220" mass="24486">MKTSVGFEKWFHRAEDESFPVVFPDGCRDVLIVRRKGEPAKVVFTEFDHRPRRAALTAGTEITGYRLRPGACIEPDALDALALEPEAAAIILTRALAVAAEIDEAIMALTKPHASLRRVSADLGVSPRTLQRRFRHLALPGPDYWRLLARARRAVAMLALPASLADIAGECGYSDQAHMTREFARWFGATPHGVRRNKHLFRLLSQPALGNWIGEQISTR</sequence>
<dbReference type="Gene3D" id="1.10.10.60">
    <property type="entry name" value="Homeodomain-like"/>
    <property type="match status" value="1"/>
</dbReference>
<proteinExistence type="predicted"/>
<reference evidence="5 6" key="1">
    <citation type="submission" date="2017-02" db="EMBL/GenBank/DDBJ databases">
        <authorList>
            <person name="Peterson S.W."/>
        </authorList>
    </citation>
    <scope>NUCLEOTIDE SEQUENCE [LARGE SCALE GENOMIC DNA]</scope>
    <source>
        <strain evidence="5 6">USBA 369</strain>
    </source>
</reference>
<keyword evidence="2" id="KW-0238">DNA-binding</keyword>